<dbReference type="SUPFAM" id="SSF53756">
    <property type="entry name" value="UDP-Glycosyltransferase/glycogen phosphorylase"/>
    <property type="match status" value="1"/>
</dbReference>
<evidence type="ECO:0000313" key="5">
    <source>
        <dbReference type="EMBL" id="PRY32184.1"/>
    </source>
</evidence>
<proteinExistence type="predicted"/>
<dbReference type="PANTHER" id="PTHR12526:SF618">
    <property type="entry name" value="GLYCOSYLTRANSFERASE, FAMILY 4"/>
    <property type="match status" value="1"/>
</dbReference>
<evidence type="ECO:0000256" key="2">
    <source>
        <dbReference type="ARBA" id="ARBA00022679"/>
    </source>
</evidence>
<gene>
    <name evidence="5" type="ORF">CLV70_102395</name>
</gene>
<dbReference type="RefSeq" id="WP_106125374.1">
    <property type="nucleotide sequence ID" value="NZ_PVZG01000002.1"/>
</dbReference>
<feature type="compositionally biased region" description="Basic and acidic residues" evidence="3">
    <location>
        <begin position="356"/>
        <end position="368"/>
    </location>
</feature>
<dbReference type="PANTHER" id="PTHR12526">
    <property type="entry name" value="GLYCOSYLTRANSFERASE"/>
    <property type="match status" value="1"/>
</dbReference>
<name>A0A2T0SFJ8_9ACTN</name>
<keyword evidence="2 5" id="KW-0808">Transferase</keyword>
<reference evidence="5 6" key="1">
    <citation type="submission" date="2018-03" db="EMBL/GenBank/DDBJ databases">
        <title>Genomic Encyclopedia of Archaeal and Bacterial Type Strains, Phase II (KMG-II): from individual species to whole genera.</title>
        <authorList>
            <person name="Goeker M."/>
        </authorList>
    </citation>
    <scope>NUCLEOTIDE SEQUENCE [LARGE SCALE GENOMIC DNA]</scope>
    <source>
        <strain evidence="5 6">DSM 45348</strain>
    </source>
</reference>
<accession>A0A2T0SFJ8</accession>
<dbReference type="Pfam" id="PF13692">
    <property type="entry name" value="Glyco_trans_1_4"/>
    <property type="match status" value="1"/>
</dbReference>
<dbReference type="EMBL" id="PVZG01000002">
    <property type="protein sequence ID" value="PRY32184.1"/>
    <property type="molecule type" value="Genomic_DNA"/>
</dbReference>
<dbReference type="CDD" id="cd03801">
    <property type="entry name" value="GT4_PimA-like"/>
    <property type="match status" value="1"/>
</dbReference>
<feature type="region of interest" description="Disordered" evidence="3">
    <location>
        <begin position="356"/>
        <end position="386"/>
    </location>
</feature>
<protein>
    <submittedName>
        <fullName evidence="5">Glycosyltransferase involved in cell wall biosynthesis</fullName>
    </submittedName>
</protein>
<organism evidence="5 6">
    <name type="scientific">Pseudosporangium ferrugineum</name>
    <dbReference type="NCBI Taxonomy" id="439699"/>
    <lineage>
        <taxon>Bacteria</taxon>
        <taxon>Bacillati</taxon>
        <taxon>Actinomycetota</taxon>
        <taxon>Actinomycetes</taxon>
        <taxon>Micromonosporales</taxon>
        <taxon>Micromonosporaceae</taxon>
        <taxon>Pseudosporangium</taxon>
    </lineage>
</organism>
<evidence type="ECO:0000256" key="3">
    <source>
        <dbReference type="SAM" id="MobiDB-lite"/>
    </source>
</evidence>
<dbReference type="InterPro" id="IPR028098">
    <property type="entry name" value="Glyco_trans_4-like_N"/>
</dbReference>
<dbReference type="Proteomes" id="UP000239209">
    <property type="component" value="Unassembled WGS sequence"/>
</dbReference>
<keyword evidence="6" id="KW-1185">Reference proteome</keyword>
<dbReference type="Pfam" id="PF13439">
    <property type="entry name" value="Glyco_transf_4"/>
    <property type="match status" value="1"/>
</dbReference>
<dbReference type="AlphaFoldDB" id="A0A2T0SFJ8"/>
<comment type="caution">
    <text evidence="5">The sequence shown here is derived from an EMBL/GenBank/DDBJ whole genome shotgun (WGS) entry which is preliminary data.</text>
</comment>
<dbReference type="Gene3D" id="3.40.50.2000">
    <property type="entry name" value="Glycogen Phosphorylase B"/>
    <property type="match status" value="2"/>
</dbReference>
<evidence type="ECO:0000256" key="1">
    <source>
        <dbReference type="ARBA" id="ARBA00022676"/>
    </source>
</evidence>
<keyword evidence="1" id="KW-0328">Glycosyltransferase</keyword>
<sequence>MRILVLNWRDLSHPAAGGAEVYTEQVLRRWARAGHEVTLFASSVDGKPAAEIVDGYRVVRAGNRFTVYREARRWWDRYGRGRFDVVVDETNTVPFLAHEWVDDGARTIALVHQTCEEIWHHNAPPLAAHLGRYRLEPEWLRRLGGAPILAVSDSTRDALARFGARDVTVVPEGYEPPADLPAVAKEDRPTAVFCGRMVSYKRPWDVLRAVELARREIPGLRLWMIGGGPLLDKLRAAAPPGVEFLGRVSERVKHDRMARAHVHLSTSVREGWGLVVTEAAALGTPTIAYDVPGLRDSTRAAGGVVVPPEPQALARWLCELLPARMAEPFAPVPYGGAHGWDDVAATLLTAVELHARTPDRRSHEDQLRGADVPLGPDAGRVPGVAA</sequence>
<feature type="domain" description="Glycosyltransferase subfamily 4-like N-terminal" evidence="4">
    <location>
        <begin position="17"/>
        <end position="174"/>
    </location>
</feature>
<evidence type="ECO:0000259" key="4">
    <source>
        <dbReference type="Pfam" id="PF13439"/>
    </source>
</evidence>
<dbReference type="GO" id="GO:0016757">
    <property type="term" value="F:glycosyltransferase activity"/>
    <property type="evidence" value="ECO:0007669"/>
    <property type="project" value="UniProtKB-KW"/>
</dbReference>
<evidence type="ECO:0000313" key="6">
    <source>
        <dbReference type="Proteomes" id="UP000239209"/>
    </source>
</evidence>
<dbReference type="OrthoDB" id="9806887at2"/>